<gene>
    <name evidence="17" type="ORF">BCF55_0565</name>
</gene>
<feature type="binding site" evidence="14">
    <location>
        <position position="21"/>
    </location>
    <ligand>
        <name>Mg(2+)</name>
        <dbReference type="ChEBI" id="CHEBI:18420"/>
        <label>2</label>
    </ligand>
</feature>
<keyword evidence="14" id="KW-0479">Metal-binding</keyword>
<dbReference type="OrthoDB" id="9809127at2"/>
<protein>
    <recommendedName>
        <fullName evidence="12 15">Ferrous iron transport protein B</fullName>
    </recommendedName>
</protein>
<dbReference type="NCBIfam" id="TIGR00231">
    <property type="entry name" value="small_GTP"/>
    <property type="match status" value="1"/>
</dbReference>
<evidence type="ECO:0000256" key="3">
    <source>
        <dbReference type="ARBA" id="ARBA00022475"/>
    </source>
</evidence>
<dbReference type="GO" id="GO:0015093">
    <property type="term" value="F:ferrous iron transmembrane transporter activity"/>
    <property type="evidence" value="ECO:0007669"/>
    <property type="project" value="UniProtKB-UniRule"/>
</dbReference>
<keyword evidence="11 15" id="KW-0472">Membrane</keyword>
<feature type="binding site" evidence="13">
    <location>
        <begin position="116"/>
        <end position="119"/>
    </location>
    <ligand>
        <name>GTP</name>
        <dbReference type="ChEBI" id="CHEBI:37565"/>
        <label>4</label>
    </ligand>
</feature>
<dbReference type="InterPro" id="IPR030389">
    <property type="entry name" value="G_FEOB_dom"/>
</dbReference>
<feature type="transmembrane region" description="Helical" evidence="15">
    <location>
        <begin position="322"/>
        <end position="351"/>
    </location>
</feature>
<evidence type="ECO:0000256" key="2">
    <source>
        <dbReference type="ARBA" id="ARBA00022448"/>
    </source>
</evidence>
<dbReference type="GO" id="GO:0005525">
    <property type="term" value="F:GTP binding"/>
    <property type="evidence" value="ECO:0007669"/>
    <property type="project" value="UniProtKB-KW"/>
</dbReference>
<sequence length="694" mass="77889">MKRIKVAIAGNPNVGKTTILNQIAGTSLKVGNWPGVTVEKKEAVVKFGDYEIYLVDLPGIYTLEPISEDERIAVRFLEEEKPDVILNILETPNIERNLLLTTELLEFGIPTVVVLNMIDEANKLGIEVDEKRIEELLNVKAIKTIGRTGLGTKDILPAIVETYEKKLSPKPVTYTPELEEALKRVYDSLENKEVNKYELIKLLLNGEKFSELRRELENRTGKKVYDLVNDERYAFAHGLFAEVVKKRGVSAKDITDSIDRVVLHPYLGFLVFVAVIYITFKLAFDFSSPFVDWIDGFINNFLAPLTFSIMKTLHLPEWFLRFFSEAVVGGVGFVLTFVPLIAVLYLFITFLEMSGYIPRVAFLMDRFMHRIGLHGKSVIPLILGFGCNVPAIIATRTMESTRDKLLVIMMIPFMSCPARLVVFAFFASIFFKDHPALVITFLYMLGIFVALLTGFLLRKTVYRETLSHFVMELPPYRLPSLRSVLTIVLVHVKDFLYRAGTLIFGASIVIWLLLNLPPGVKNPSESIAGSVGRAIVPVFEPIGISDWKATTSLIPAFLAREIVLSSMGTIYTASEGGEKKEKTFDLWEALKSQVTGLGTALKDAVSSVLTFSITSLQVDEEESDTLRELIRKDFTPASAMSFMVFILIYTSCLGTYAVMVREIGKLRATLFLGYSFIAAWVTAFVIYKVFNILG</sequence>
<evidence type="ECO:0000256" key="12">
    <source>
        <dbReference type="NCBIfam" id="TIGR00437"/>
    </source>
</evidence>
<dbReference type="InterPro" id="IPR011642">
    <property type="entry name" value="Gate_dom"/>
</dbReference>
<evidence type="ECO:0000259" key="16">
    <source>
        <dbReference type="PROSITE" id="PS51711"/>
    </source>
</evidence>
<dbReference type="RefSeq" id="WP_121009689.1">
    <property type="nucleotide sequence ID" value="NZ_RCCJ01000001.1"/>
</dbReference>
<feature type="binding site" evidence="14">
    <location>
        <position position="25"/>
    </location>
    <ligand>
        <name>Mg(2+)</name>
        <dbReference type="ChEBI" id="CHEBI:18420"/>
        <label>2</label>
    </ligand>
</feature>
<comment type="similarity">
    <text evidence="15">Belongs to the TRAFAC class TrmE-Era-EngA-EngB-Septin-like GTPase superfamily. FeoB GTPase (TC 9.A.8) family.</text>
</comment>
<dbReference type="PANTHER" id="PTHR43185">
    <property type="entry name" value="FERROUS IRON TRANSPORT PROTEIN B"/>
    <property type="match status" value="1"/>
</dbReference>
<dbReference type="Pfam" id="PF02421">
    <property type="entry name" value="FeoB_N"/>
    <property type="match status" value="1"/>
</dbReference>
<dbReference type="InterPro" id="IPR005225">
    <property type="entry name" value="Small_GTP-bd"/>
</dbReference>
<keyword evidence="7 15" id="KW-1133">Transmembrane helix</keyword>
<feature type="transmembrane region" description="Helical" evidence="15">
    <location>
        <begin position="495"/>
        <end position="514"/>
    </location>
</feature>
<keyword evidence="10 13" id="KW-0342">GTP-binding</keyword>
<evidence type="ECO:0000256" key="13">
    <source>
        <dbReference type="PIRSR" id="PIRSR603373-1"/>
    </source>
</evidence>
<dbReference type="InterPro" id="IPR006073">
    <property type="entry name" value="GTP-bd"/>
</dbReference>
<evidence type="ECO:0000313" key="17">
    <source>
        <dbReference type="EMBL" id="RLJ70297.1"/>
    </source>
</evidence>
<evidence type="ECO:0000256" key="1">
    <source>
        <dbReference type="ARBA" id="ARBA00004651"/>
    </source>
</evidence>
<feature type="transmembrane region" description="Helical" evidence="15">
    <location>
        <begin position="437"/>
        <end position="457"/>
    </location>
</feature>
<dbReference type="GO" id="GO:0046872">
    <property type="term" value="F:metal ion binding"/>
    <property type="evidence" value="ECO:0007669"/>
    <property type="project" value="UniProtKB-KW"/>
</dbReference>
<dbReference type="Proteomes" id="UP000267841">
    <property type="component" value="Unassembled WGS sequence"/>
</dbReference>
<keyword evidence="5 15" id="KW-0812">Transmembrane</keyword>
<dbReference type="InterPro" id="IPR050860">
    <property type="entry name" value="FeoB_GTPase"/>
</dbReference>
<keyword evidence="14" id="KW-0460">Magnesium</keyword>
<dbReference type="SUPFAM" id="SSF52540">
    <property type="entry name" value="P-loop containing nucleoside triphosphate hydrolases"/>
    <property type="match status" value="1"/>
</dbReference>
<dbReference type="NCBIfam" id="TIGR00437">
    <property type="entry name" value="feoB"/>
    <property type="match status" value="1"/>
</dbReference>
<keyword evidence="18" id="KW-1185">Reference proteome</keyword>
<evidence type="ECO:0000256" key="4">
    <source>
        <dbReference type="ARBA" id="ARBA00022496"/>
    </source>
</evidence>
<evidence type="ECO:0000256" key="14">
    <source>
        <dbReference type="PIRSR" id="PIRSR603373-2"/>
    </source>
</evidence>
<feature type="transmembrane region" description="Helical" evidence="15">
    <location>
        <begin position="671"/>
        <end position="690"/>
    </location>
</feature>
<proteinExistence type="inferred from homology"/>
<dbReference type="CDD" id="cd01879">
    <property type="entry name" value="FeoB"/>
    <property type="match status" value="1"/>
</dbReference>
<dbReference type="Pfam" id="PF07664">
    <property type="entry name" value="FeoB_C"/>
    <property type="match status" value="1"/>
</dbReference>
<name>A0A497XMX2_9AQUI</name>
<dbReference type="GO" id="GO:0005886">
    <property type="term" value="C:plasma membrane"/>
    <property type="evidence" value="ECO:0007669"/>
    <property type="project" value="UniProtKB-SubCell"/>
</dbReference>
<feature type="transmembrane region" description="Helical" evidence="15">
    <location>
        <begin position="639"/>
        <end position="659"/>
    </location>
</feature>
<evidence type="ECO:0000256" key="6">
    <source>
        <dbReference type="ARBA" id="ARBA00022741"/>
    </source>
</evidence>
<evidence type="ECO:0000256" key="5">
    <source>
        <dbReference type="ARBA" id="ARBA00022692"/>
    </source>
</evidence>
<keyword evidence="8 15" id="KW-0408">Iron</keyword>
<dbReference type="PANTHER" id="PTHR43185:SF1">
    <property type="entry name" value="FE(2+) TRANSPORTER FEOB"/>
    <property type="match status" value="1"/>
</dbReference>
<dbReference type="InterPro" id="IPR011640">
    <property type="entry name" value="Fe2_transport_prot_B_C"/>
</dbReference>
<evidence type="ECO:0000256" key="15">
    <source>
        <dbReference type="RuleBase" id="RU362098"/>
    </source>
</evidence>
<dbReference type="AlphaFoldDB" id="A0A497XMX2"/>
<feature type="binding site" evidence="13">
    <location>
        <begin position="10"/>
        <end position="17"/>
    </location>
    <ligand>
        <name>GTP</name>
        <dbReference type="ChEBI" id="CHEBI:37565"/>
        <label>1</label>
    </ligand>
</feature>
<feature type="transmembrane region" description="Helical" evidence="15">
    <location>
        <begin position="371"/>
        <end position="393"/>
    </location>
</feature>
<dbReference type="Pfam" id="PF07670">
    <property type="entry name" value="Gate"/>
    <property type="match status" value="2"/>
</dbReference>
<keyword evidence="9" id="KW-0406">Ion transport</keyword>
<comment type="subcellular location">
    <subcellularLocation>
        <location evidence="15">Cell inner membrane</location>
        <topology evidence="15">Multi-pass membrane protein</topology>
    </subcellularLocation>
    <subcellularLocation>
        <location evidence="1">Cell membrane</location>
        <topology evidence="1">Multi-pass membrane protein</topology>
    </subcellularLocation>
</comment>
<feature type="binding site" evidence="13">
    <location>
        <begin position="56"/>
        <end position="59"/>
    </location>
    <ligand>
        <name>GTP</name>
        <dbReference type="ChEBI" id="CHEBI:37565"/>
        <label>3</label>
    </ligand>
</feature>
<organism evidence="17 18">
    <name type="scientific">Hydrogenivirga caldilitoris</name>
    <dbReference type="NCBI Taxonomy" id="246264"/>
    <lineage>
        <taxon>Bacteria</taxon>
        <taxon>Pseudomonadati</taxon>
        <taxon>Aquificota</taxon>
        <taxon>Aquificia</taxon>
        <taxon>Aquificales</taxon>
        <taxon>Aquificaceae</taxon>
        <taxon>Hydrogenivirga</taxon>
    </lineage>
</organism>
<feature type="transmembrane region" description="Helical" evidence="15">
    <location>
        <begin position="266"/>
        <end position="284"/>
    </location>
</feature>
<evidence type="ECO:0000256" key="8">
    <source>
        <dbReference type="ARBA" id="ARBA00023004"/>
    </source>
</evidence>
<dbReference type="EMBL" id="RCCJ01000001">
    <property type="protein sequence ID" value="RLJ70297.1"/>
    <property type="molecule type" value="Genomic_DNA"/>
</dbReference>
<dbReference type="InterPro" id="IPR003373">
    <property type="entry name" value="Fe2_transport_prot-B"/>
</dbReference>
<evidence type="ECO:0000256" key="10">
    <source>
        <dbReference type="ARBA" id="ARBA00023134"/>
    </source>
</evidence>
<dbReference type="Gene3D" id="3.40.50.300">
    <property type="entry name" value="P-loop containing nucleotide triphosphate hydrolases"/>
    <property type="match status" value="1"/>
</dbReference>
<feature type="transmembrane region" description="Helical" evidence="15">
    <location>
        <begin position="405"/>
        <end position="431"/>
    </location>
</feature>
<evidence type="ECO:0000313" key="18">
    <source>
        <dbReference type="Proteomes" id="UP000267841"/>
    </source>
</evidence>
<feature type="domain" description="FeoB-type G" evidence="16">
    <location>
        <begin position="3"/>
        <end position="165"/>
    </location>
</feature>
<feature type="transmembrane region" description="Helical" evidence="15">
    <location>
        <begin position="290"/>
        <end position="310"/>
    </location>
</feature>
<comment type="function">
    <text evidence="15">Probable transporter of a GTP-driven Fe(2+) uptake system.</text>
</comment>
<feature type="binding site" evidence="13">
    <location>
        <begin position="35"/>
        <end position="39"/>
    </location>
    <ligand>
        <name>GTP</name>
        <dbReference type="ChEBI" id="CHEBI:37565"/>
        <label>2</label>
    </ligand>
</feature>
<keyword evidence="6 13" id="KW-0547">Nucleotide-binding</keyword>
<evidence type="ECO:0000256" key="11">
    <source>
        <dbReference type="ARBA" id="ARBA00023136"/>
    </source>
</evidence>
<dbReference type="PROSITE" id="PS51711">
    <property type="entry name" value="G_FEOB"/>
    <property type="match status" value="1"/>
</dbReference>
<keyword evidence="2 15" id="KW-0813">Transport</keyword>
<dbReference type="InterPro" id="IPR027417">
    <property type="entry name" value="P-loop_NTPase"/>
</dbReference>
<keyword evidence="4 15" id="KW-0410">Iron transport</keyword>
<keyword evidence="3" id="KW-1003">Cell membrane</keyword>
<evidence type="ECO:0000256" key="9">
    <source>
        <dbReference type="ARBA" id="ARBA00023065"/>
    </source>
</evidence>
<reference evidence="17 18" key="1">
    <citation type="submission" date="2018-10" db="EMBL/GenBank/DDBJ databases">
        <title>Genomic Encyclopedia of Archaeal and Bacterial Type Strains, Phase II (KMG-II): from individual species to whole genera.</title>
        <authorList>
            <person name="Goeker M."/>
        </authorList>
    </citation>
    <scope>NUCLEOTIDE SEQUENCE [LARGE SCALE GENOMIC DNA]</scope>
    <source>
        <strain evidence="17 18">DSM 16510</strain>
    </source>
</reference>
<evidence type="ECO:0000256" key="7">
    <source>
        <dbReference type="ARBA" id="ARBA00022989"/>
    </source>
</evidence>
<accession>A0A497XMX2</accession>
<comment type="caution">
    <text evidence="17">The sequence shown here is derived from an EMBL/GenBank/DDBJ whole genome shotgun (WGS) entry which is preliminary data.</text>
</comment>
<dbReference type="PRINTS" id="PR00326">
    <property type="entry name" value="GTP1OBG"/>
</dbReference>